<dbReference type="PANTHER" id="PTHR47234">
    <property type="match status" value="1"/>
</dbReference>
<keyword evidence="2" id="KW-0472">Membrane</keyword>
<sequence length="880" mass="93183">MRRIGIFVFLLASSAPVVAQDKPVPAPKPQPAPADQGNSDEPDVIVTGSRNLPGSVVGDIPPEQQLGPADIRSYGVSSVSDLLNELAPQTTSGRGSGGAPVVLLNGKRISGFAEIRDIPTEAIARVEILPEEVALKYGYRADQKVVNIVLRRRFRATTVELADKAATAGGRNNPDAELDLLKIRGDGRFNLHTSYQSNTALTEDERDIAPQANATPGSVDQRPYRTLLPSSRDFSANLVYARPIGKASATVNARVEATDSIGLNGLPGISLTVPAGNPFSTSATDAVVDRTPDGYLPLHQRNSALTYHLGSTLNGNMGKWRWSVTGNYDRVDSETFTDTGLDFSTFQQRIKAGDPTANPFGPLTNAGITTLPGYRAFSTSNNAGADALVNGPVLELPAGPLFASVRVGGEISDLSSRSYRDVFTPADIKRNTVNGQINVDVPITSRTKHFLSAIGSLSLNFNLAEDHLSDFGTMETIGYGANWSPIEAIRIIASATNQDVAPTAVQLGNPIITTPNVRVFDYVRGETATVTTESGGNPDLIAEKTHVRKIGLTVKPWAAKDINFTANYVSNRTDNPIAAFPTPTAAIEAAFPGRFARDSDHRLIGLDTRPINFAGSESSQLRWGINFSVPLKSKIQKEFEAFRAGKGPNPLAGIPLPRGFRRPDGGQPGGNNGAPPPDGGVPGGGGDRDGGGGQGRGGFGGGGFGGGGRGGFGGRGGGGGRLQFAVYHTWYFTDTVLVQNGGPRLDLLNGDAIGGSGGQSRHQVEVQAGYSNNGLGFRLSGNYRSGTRVNGGTPGNPEPLDFSGLGTADIRLFADLTQKLDLLRKHPWVRGMRITLAVTNILDSKQRVTDSNGGTPISYQPDYLDPMGRAVRLSIRKLFF</sequence>
<feature type="region of interest" description="Disordered" evidence="4">
    <location>
        <begin position="21"/>
        <end position="44"/>
    </location>
</feature>
<dbReference type="SUPFAM" id="SSF56935">
    <property type="entry name" value="Porins"/>
    <property type="match status" value="1"/>
</dbReference>
<comment type="subcellular location">
    <subcellularLocation>
        <location evidence="1">Cell outer membrane</location>
    </subcellularLocation>
</comment>
<dbReference type="InterPro" id="IPR036942">
    <property type="entry name" value="Beta-barrel_TonB_sf"/>
</dbReference>
<evidence type="ECO:0000256" key="4">
    <source>
        <dbReference type="SAM" id="MobiDB-lite"/>
    </source>
</evidence>
<evidence type="ECO:0000256" key="3">
    <source>
        <dbReference type="ARBA" id="ARBA00023237"/>
    </source>
</evidence>
<dbReference type="Proteomes" id="UP001419910">
    <property type="component" value="Unassembled WGS sequence"/>
</dbReference>
<gene>
    <name evidence="6" type="ORF">ABC974_03575</name>
</gene>
<feature type="region of interest" description="Disordered" evidence="4">
    <location>
        <begin position="200"/>
        <end position="221"/>
    </location>
</feature>
<proteinExistence type="predicted"/>
<dbReference type="RefSeq" id="WP_343890709.1">
    <property type="nucleotide sequence ID" value="NZ_BAAAEH010000035.1"/>
</dbReference>
<feature type="compositionally biased region" description="Gly residues" evidence="4">
    <location>
        <begin position="680"/>
        <end position="712"/>
    </location>
</feature>
<organism evidence="6 7">
    <name type="scientific">Sphingomonas oligophenolica</name>
    <dbReference type="NCBI Taxonomy" id="301154"/>
    <lineage>
        <taxon>Bacteria</taxon>
        <taxon>Pseudomonadati</taxon>
        <taxon>Pseudomonadota</taxon>
        <taxon>Alphaproteobacteria</taxon>
        <taxon>Sphingomonadales</taxon>
        <taxon>Sphingomonadaceae</taxon>
        <taxon>Sphingomonas</taxon>
    </lineage>
</organism>
<evidence type="ECO:0000313" key="6">
    <source>
        <dbReference type="EMBL" id="MEN2788693.1"/>
    </source>
</evidence>
<feature type="signal peptide" evidence="5">
    <location>
        <begin position="1"/>
        <end position="19"/>
    </location>
</feature>
<dbReference type="PANTHER" id="PTHR47234:SF1">
    <property type="entry name" value="TONB-DEPENDENT RECEPTOR"/>
    <property type="match status" value="1"/>
</dbReference>
<keyword evidence="3" id="KW-0998">Cell outer membrane</keyword>
<keyword evidence="5" id="KW-0732">Signal</keyword>
<dbReference type="Gene3D" id="2.40.170.20">
    <property type="entry name" value="TonB-dependent receptor, beta-barrel domain"/>
    <property type="match status" value="1"/>
</dbReference>
<evidence type="ECO:0000256" key="5">
    <source>
        <dbReference type="SAM" id="SignalP"/>
    </source>
</evidence>
<keyword evidence="6" id="KW-0675">Receptor</keyword>
<reference evidence="6 7" key="1">
    <citation type="submission" date="2024-05" db="EMBL/GenBank/DDBJ databases">
        <authorList>
            <person name="Liu Q."/>
            <person name="Xin Y.-H."/>
        </authorList>
    </citation>
    <scope>NUCLEOTIDE SEQUENCE [LARGE SCALE GENOMIC DNA]</scope>
    <source>
        <strain evidence="6 7">CGMCC 1.10181</strain>
    </source>
</reference>
<protein>
    <submittedName>
        <fullName evidence="6">TonB-dependent receptor</fullName>
    </submittedName>
</protein>
<feature type="chain" id="PRO_5046907148" evidence="5">
    <location>
        <begin position="20"/>
        <end position="880"/>
    </location>
</feature>
<feature type="region of interest" description="Disordered" evidence="4">
    <location>
        <begin position="642"/>
        <end position="712"/>
    </location>
</feature>
<keyword evidence="7" id="KW-1185">Reference proteome</keyword>
<evidence type="ECO:0000256" key="1">
    <source>
        <dbReference type="ARBA" id="ARBA00004442"/>
    </source>
</evidence>
<dbReference type="EMBL" id="JBDIME010000002">
    <property type="protein sequence ID" value="MEN2788693.1"/>
    <property type="molecule type" value="Genomic_DNA"/>
</dbReference>
<evidence type="ECO:0000313" key="7">
    <source>
        <dbReference type="Proteomes" id="UP001419910"/>
    </source>
</evidence>
<accession>A0ABU9XYR1</accession>
<name>A0ABU9XYR1_9SPHN</name>
<evidence type="ECO:0000256" key="2">
    <source>
        <dbReference type="ARBA" id="ARBA00023136"/>
    </source>
</evidence>
<comment type="caution">
    <text evidence="6">The sequence shown here is derived from an EMBL/GenBank/DDBJ whole genome shotgun (WGS) entry which is preliminary data.</text>
</comment>